<dbReference type="Gene3D" id="1.25.40.20">
    <property type="entry name" value="Ankyrin repeat-containing domain"/>
    <property type="match status" value="3"/>
</dbReference>
<dbReference type="InterPro" id="IPR002110">
    <property type="entry name" value="Ankyrin_rpt"/>
</dbReference>
<feature type="repeat" description="ANK" evidence="2">
    <location>
        <begin position="1205"/>
        <end position="1237"/>
    </location>
</feature>
<dbReference type="SMART" id="SM00248">
    <property type="entry name" value="ANK"/>
    <property type="match status" value="10"/>
</dbReference>
<evidence type="ECO:0008006" key="9">
    <source>
        <dbReference type="Google" id="ProtNLM"/>
    </source>
</evidence>
<feature type="compositionally biased region" description="Acidic residues" evidence="3">
    <location>
        <begin position="145"/>
        <end position="163"/>
    </location>
</feature>
<dbReference type="EMBL" id="JAFEKC020000023">
    <property type="protein sequence ID" value="KAK0507602.1"/>
    <property type="molecule type" value="Genomic_DNA"/>
</dbReference>
<feature type="domain" description="GPI inositol-deacylase winged helix" evidence="4">
    <location>
        <begin position="947"/>
        <end position="1032"/>
    </location>
</feature>
<dbReference type="InterPro" id="IPR056884">
    <property type="entry name" value="NPHP3-like_N"/>
</dbReference>
<protein>
    <recommendedName>
        <fullName evidence="9">Ankyrin repeat protein</fullName>
    </recommendedName>
</protein>
<dbReference type="PROSITE" id="PS50088">
    <property type="entry name" value="ANK_REPEAT"/>
    <property type="match status" value="10"/>
</dbReference>
<feature type="domain" description="Oxidoreductase acuF-like C2H2 type zinc-finger" evidence="6">
    <location>
        <begin position="384"/>
        <end position="411"/>
    </location>
</feature>
<dbReference type="SUPFAM" id="SSF52540">
    <property type="entry name" value="P-loop containing nucleoside triphosphate hydrolases"/>
    <property type="match status" value="1"/>
</dbReference>
<keyword evidence="1" id="KW-0677">Repeat</keyword>
<dbReference type="PANTHER" id="PTHR10039:SF16">
    <property type="entry name" value="GPI INOSITOL-DEACYLASE"/>
    <property type="match status" value="1"/>
</dbReference>
<feature type="repeat" description="ANK" evidence="2">
    <location>
        <begin position="1143"/>
        <end position="1171"/>
    </location>
</feature>
<dbReference type="PANTHER" id="PTHR10039">
    <property type="entry name" value="AMELOGENIN"/>
    <property type="match status" value="1"/>
</dbReference>
<evidence type="ECO:0000313" key="8">
    <source>
        <dbReference type="Proteomes" id="UP001166286"/>
    </source>
</evidence>
<dbReference type="Gene3D" id="3.40.50.300">
    <property type="entry name" value="P-loop containing nucleotide triphosphate hydrolases"/>
    <property type="match status" value="1"/>
</dbReference>
<comment type="caution">
    <text evidence="7">The sequence shown here is derived from an EMBL/GenBank/DDBJ whole genome shotgun (WGS) entry which is preliminary data.</text>
</comment>
<keyword evidence="8" id="KW-1185">Reference proteome</keyword>
<dbReference type="Proteomes" id="UP001166286">
    <property type="component" value="Unassembled WGS sequence"/>
</dbReference>
<organism evidence="7 8">
    <name type="scientific">Cladonia borealis</name>
    <dbReference type="NCBI Taxonomy" id="184061"/>
    <lineage>
        <taxon>Eukaryota</taxon>
        <taxon>Fungi</taxon>
        <taxon>Dikarya</taxon>
        <taxon>Ascomycota</taxon>
        <taxon>Pezizomycotina</taxon>
        <taxon>Lecanoromycetes</taxon>
        <taxon>OSLEUM clade</taxon>
        <taxon>Lecanoromycetidae</taxon>
        <taxon>Lecanorales</taxon>
        <taxon>Lecanorineae</taxon>
        <taxon>Cladoniaceae</taxon>
        <taxon>Cladonia</taxon>
    </lineage>
</organism>
<dbReference type="InterPro" id="IPR058925">
    <property type="entry name" value="zf-C2H2_AcuF"/>
</dbReference>
<feature type="repeat" description="ANK" evidence="2">
    <location>
        <begin position="1238"/>
        <end position="1270"/>
    </location>
</feature>
<dbReference type="Pfam" id="PF12796">
    <property type="entry name" value="Ank_2"/>
    <property type="match status" value="3"/>
</dbReference>
<feature type="repeat" description="ANK" evidence="2">
    <location>
        <begin position="1304"/>
        <end position="1336"/>
    </location>
</feature>
<dbReference type="InterPro" id="IPR036770">
    <property type="entry name" value="Ankyrin_rpt-contain_sf"/>
</dbReference>
<feature type="domain" description="Nephrocystin 3-like N-terminal" evidence="5">
    <location>
        <begin position="667"/>
        <end position="829"/>
    </location>
</feature>
<feature type="repeat" description="ANK" evidence="2">
    <location>
        <begin position="1337"/>
        <end position="1369"/>
    </location>
</feature>
<feature type="repeat" description="ANK" evidence="2">
    <location>
        <begin position="1457"/>
        <end position="1489"/>
    </location>
</feature>
<evidence type="ECO:0000259" key="5">
    <source>
        <dbReference type="Pfam" id="PF24883"/>
    </source>
</evidence>
<dbReference type="Pfam" id="PF24883">
    <property type="entry name" value="NPHP3_N"/>
    <property type="match status" value="1"/>
</dbReference>
<sequence length="1498" mass="167545">MEGPAGPEISRSFISDSHDKCFRSFTALTTAIRHPVRDFGDQIPPWEVMNEFDRYKIWAGNVGAMHKGRQYQISLDYRLSEAAFYRQQVLSFLKTLDLNVSMSFQKWRRTLRFFENPADAISLELVQGRRKPAEEDVAVGFDHEENSEDSSEVDSDLGFEDSPWEISDSEGHDDTAPELARSTHQAISPGARKPTLETPHTLAEINFTITCLYKLPLRDPAPLDRYVGKALADMSIYEHFDILYVKDKFKLANPTLVTRLGKLVTRRRQLLASRSAHDQRLMPEDVEPKEDFSDTNTNPDLLEIPRDENVQKSVEVNITKTTQSQFSGSRRTGMTKASILRENVRGNVRENASEYAPSMASSYAAELRVKVPDRPRDKHGEELKDFKCPYCFVACHVESRDRWKKHVLRDIRPYVCTFQGCELYEYMFEKRDEWFQHELQSHRVEWRCGQESHPQYGDQAAFLAHMSDCHNATVDAAQSAVFLGMFERPKQTQTGNCCLCLREAKNLGTHLAHHLEQIALFALPRESEIPEMNSRFNVRGSIETLSKEKTSLDSRSEKTQSQNETFLQDGIDILGKDDNNEEVDAVDQVKVPEPEMSDAGFSWAEVYQKIGTFDTKGDQNQLEVFAVSSEAAEKTQHDQHEKIRRWLHPPDPSLNYNKALKERFARTGTWFIDSPVFISWKTTPGSFLWLYGIPGCGKSILSSTIIEAVFDYCSPNLTLAVLYFYFDFSSVEKQQHENMIRSLIIQLSSQCASTPQVLESLYSSYANGERQPTYNSLLATLHQMMGSFEGTYLVIDALDECIERQELLASIEELTSWKDANLHILTTSRMEKDIEDSIEPFNNHQGKIYIQSTLVNDDIRAYVHGRLRTDQWLKRWRPEIQQEIEKALMEKADGMFRWAACQLDSLRSCLNVYGVRKALRSLPITLDDTYTRILLSINEAYFQYVFKILQWLTYSARPLELKELAEVVAIDLDESPRFDPERRFPEPQDILVLCSSLISWGNKTLKDIYSESNKTIVKFAHLSIREYLVSERILQGSANHYSIQEINASTSISNDCLAYLLELSRLQPSTSQFLAEMPLAEYAAKYWTQHAQVVERETSYIPLLTTELFLSGDALLNWIRLYDPDKPWKGPDLERSSSSICPPLYYASMAGLSKSVQMLLDKGADVNAQGGNLVNALQAASTGGHNQVVQILLDKGADVNAFGGRYGNALQVASSRGHNQVVQILLDKGADVNAQGGHYSNALRAASEGGHEKVVQMLLDSGADINAKGGDSGNALQAASKGGHDQVVQMLLNSGADINAQSGMYSNALQAASHRGHEKVVQMLLDRGADINAQGGVYNNALQAASEGGHDQVVQILLDNGADINAQGGIYSTALQMASQGGHEKVVQLLLDSGADIDAQGGHEKVVQRLLDSGADIDAQGGICGTALQIASQGGHEKVVQILLDNGADINARGDVYDRTALQAASEGGHEKLVQMLLDRGADIDGKGGKSGNALQAR</sequence>
<accession>A0AA39QR18</accession>
<name>A0AA39QR18_9LECA</name>
<feature type="repeat" description="ANK" evidence="2">
    <location>
        <begin position="1172"/>
        <end position="1204"/>
    </location>
</feature>
<dbReference type="InterPro" id="IPR027417">
    <property type="entry name" value="P-loop_NTPase"/>
</dbReference>
<feature type="region of interest" description="Disordered" evidence="3">
    <location>
        <begin position="142"/>
        <end position="195"/>
    </location>
</feature>
<evidence type="ECO:0000259" key="4">
    <source>
        <dbReference type="Pfam" id="PF22939"/>
    </source>
</evidence>
<feature type="repeat" description="ANK" evidence="2">
    <location>
        <begin position="1426"/>
        <end position="1455"/>
    </location>
</feature>
<dbReference type="PROSITE" id="PS50297">
    <property type="entry name" value="ANK_REP_REGION"/>
    <property type="match status" value="10"/>
</dbReference>
<feature type="repeat" description="ANK" evidence="2">
    <location>
        <begin position="1271"/>
        <end position="1303"/>
    </location>
</feature>
<evidence type="ECO:0000256" key="3">
    <source>
        <dbReference type="SAM" id="MobiDB-lite"/>
    </source>
</evidence>
<dbReference type="Pfam" id="PF26082">
    <property type="entry name" value="zf-C2H2_AcuF"/>
    <property type="match status" value="1"/>
</dbReference>
<reference evidence="7" key="1">
    <citation type="submission" date="2023-03" db="EMBL/GenBank/DDBJ databases">
        <title>Complete genome of Cladonia borealis.</title>
        <authorList>
            <person name="Park H."/>
        </authorList>
    </citation>
    <scope>NUCLEOTIDE SEQUENCE</scope>
    <source>
        <strain evidence="7">ANT050790</strain>
    </source>
</reference>
<dbReference type="InterPro" id="IPR054471">
    <property type="entry name" value="GPIID_WHD"/>
</dbReference>
<keyword evidence="2" id="KW-0040">ANK repeat</keyword>
<dbReference type="SUPFAM" id="SSF48403">
    <property type="entry name" value="Ankyrin repeat"/>
    <property type="match status" value="1"/>
</dbReference>
<evidence type="ECO:0000259" key="6">
    <source>
        <dbReference type="Pfam" id="PF26082"/>
    </source>
</evidence>
<evidence type="ECO:0000256" key="1">
    <source>
        <dbReference type="ARBA" id="ARBA00022737"/>
    </source>
</evidence>
<proteinExistence type="predicted"/>
<gene>
    <name evidence="7" type="ORF">JMJ35_010125</name>
</gene>
<evidence type="ECO:0000256" key="2">
    <source>
        <dbReference type="PROSITE-ProRule" id="PRU00023"/>
    </source>
</evidence>
<feature type="repeat" description="ANK" evidence="2">
    <location>
        <begin position="1370"/>
        <end position="1402"/>
    </location>
</feature>
<evidence type="ECO:0000313" key="7">
    <source>
        <dbReference type="EMBL" id="KAK0507602.1"/>
    </source>
</evidence>
<dbReference type="Pfam" id="PF22939">
    <property type="entry name" value="WHD_GPIID"/>
    <property type="match status" value="1"/>
</dbReference>
<dbReference type="Pfam" id="PF13637">
    <property type="entry name" value="Ank_4"/>
    <property type="match status" value="1"/>
</dbReference>